<comment type="caution">
    <text evidence="1">The sequence shown here is derived from an EMBL/GenBank/DDBJ whole genome shotgun (WGS) entry which is preliminary data.</text>
</comment>
<gene>
    <name evidence="1" type="ORF">OWV82_025415</name>
</gene>
<protein>
    <submittedName>
        <fullName evidence="1">F-box domain containing protein</fullName>
    </submittedName>
</protein>
<proteinExistence type="predicted"/>
<name>A0ACC1WTE1_MELAZ</name>
<sequence>MHHQYDQFHTSFSFLVEYWSHSNSTELMIKIGSSNVVQSLNFLYFLPHSPQHEIRVATCFKDLVVCCQNGAVYADVYYICNPLTRQFQMLPPAPKRCVENMLGFICYPHPCDKKQACTTYARYSYKLVRINKFEGYKREFNVDIFSSETGKWSEKLVRSPKRLSSLYRSHIVAYNGILYWMDEGNIIVAYDPLNDVGRCRVIDSPIYDGGRNFATEELIGVCGGRLRILQRISYFPGYECVSTKLSMWELEDCNTGKWKREEQVNIKDLDSEDYGMMKQVSRYGPLPGLLGFHPIEEDIVYLSFPGRVVKCNMRTRMLEEVCELQHHRADGAGAGGEEDILCLCGTVFPLVHRWWPTPVPILPAAEVDV</sequence>
<evidence type="ECO:0000313" key="2">
    <source>
        <dbReference type="Proteomes" id="UP001164539"/>
    </source>
</evidence>
<accession>A0ACC1WTE1</accession>
<keyword evidence="2" id="KW-1185">Reference proteome</keyword>
<evidence type="ECO:0000313" key="1">
    <source>
        <dbReference type="EMBL" id="KAJ4702318.1"/>
    </source>
</evidence>
<reference evidence="1 2" key="1">
    <citation type="journal article" date="2023" name="Science">
        <title>Complex scaffold remodeling in plant triterpene biosynthesis.</title>
        <authorList>
            <person name="De La Pena R."/>
            <person name="Hodgson H."/>
            <person name="Liu J.C."/>
            <person name="Stephenson M.J."/>
            <person name="Martin A.C."/>
            <person name="Owen C."/>
            <person name="Harkess A."/>
            <person name="Leebens-Mack J."/>
            <person name="Jimenez L.E."/>
            <person name="Osbourn A."/>
            <person name="Sattely E.S."/>
        </authorList>
    </citation>
    <scope>NUCLEOTIDE SEQUENCE [LARGE SCALE GENOMIC DNA]</scope>
    <source>
        <strain evidence="2">cv. JPN11</strain>
        <tissue evidence="1">Leaf</tissue>
    </source>
</reference>
<organism evidence="1 2">
    <name type="scientific">Melia azedarach</name>
    <name type="common">Chinaberry tree</name>
    <dbReference type="NCBI Taxonomy" id="155640"/>
    <lineage>
        <taxon>Eukaryota</taxon>
        <taxon>Viridiplantae</taxon>
        <taxon>Streptophyta</taxon>
        <taxon>Embryophyta</taxon>
        <taxon>Tracheophyta</taxon>
        <taxon>Spermatophyta</taxon>
        <taxon>Magnoliopsida</taxon>
        <taxon>eudicotyledons</taxon>
        <taxon>Gunneridae</taxon>
        <taxon>Pentapetalae</taxon>
        <taxon>rosids</taxon>
        <taxon>malvids</taxon>
        <taxon>Sapindales</taxon>
        <taxon>Meliaceae</taxon>
        <taxon>Melia</taxon>
    </lineage>
</organism>
<dbReference type="EMBL" id="CM051407">
    <property type="protein sequence ID" value="KAJ4702318.1"/>
    <property type="molecule type" value="Genomic_DNA"/>
</dbReference>
<dbReference type="Proteomes" id="UP001164539">
    <property type="component" value="Chromosome 14"/>
</dbReference>